<keyword evidence="4" id="KW-1185">Reference proteome</keyword>
<dbReference type="Gene3D" id="1.10.10.2910">
    <property type="match status" value="1"/>
</dbReference>
<dbReference type="Pfam" id="PF01381">
    <property type="entry name" value="HTH_3"/>
    <property type="match status" value="1"/>
</dbReference>
<dbReference type="Gene3D" id="1.10.260.40">
    <property type="entry name" value="lambda repressor-like DNA-binding domains"/>
    <property type="match status" value="1"/>
</dbReference>
<dbReference type="SMART" id="SM00530">
    <property type="entry name" value="HTH_XRE"/>
    <property type="match status" value="1"/>
</dbReference>
<dbReference type="InterPro" id="IPR001387">
    <property type="entry name" value="Cro/C1-type_HTH"/>
</dbReference>
<evidence type="ECO:0000259" key="2">
    <source>
        <dbReference type="PROSITE" id="PS50943"/>
    </source>
</evidence>
<dbReference type="OrthoDB" id="9796786at2"/>
<dbReference type="RefSeq" id="WP_133582012.1">
    <property type="nucleotide sequence ID" value="NZ_SNYJ01000022.1"/>
</dbReference>
<evidence type="ECO:0000313" key="4">
    <source>
        <dbReference type="Proteomes" id="UP000295632"/>
    </source>
</evidence>
<protein>
    <submittedName>
        <fullName evidence="3">Addiction module HigA family antidote</fullName>
    </submittedName>
</protein>
<dbReference type="Pfam" id="PF06114">
    <property type="entry name" value="Peptidase_M78"/>
    <property type="match status" value="1"/>
</dbReference>
<dbReference type="InterPro" id="IPR013430">
    <property type="entry name" value="Toxin_antidote_HigA"/>
</dbReference>
<dbReference type="InterPro" id="IPR010982">
    <property type="entry name" value="Lambda_DNA-bd_dom_sf"/>
</dbReference>
<reference evidence="3 4" key="1">
    <citation type="submission" date="2019-03" db="EMBL/GenBank/DDBJ databases">
        <title>Genomic Encyclopedia of Type Strains, Phase IV (KMG-IV): sequencing the most valuable type-strain genomes for metagenomic binning, comparative biology and taxonomic classification.</title>
        <authorList>
            <person name="Goeker M."/>
        </authorList>
    </citation>
    <scope>NUCLEOTIDE SEQUENCE [LARGE SCALE GENOMIC DNA]</scope>
    <source>
        <strain evidence="3 4">DSM 28697</strain>
    </source>
</reference>
<accession>A0A4R6TQS8</accession>
<dbReference type="PANTHER" id="PTHR43236:SF2">
    <property type="entry name" value="BLL0069 PROTEIN"/>
    <property type="match status" value="1"/>
</dbReference>
<evidence type="ECO:0000256" key="1">
    <source>
        <dbReference type="ARBA" id="ARBA00007227"/>
    </source>
</evidence>
<dbReference type="InterPro" id="IPR010359">
    <property type="entry name" value="IrrE_HExxH"/>
</dbReference>
<dbReference type="EMBL" id="SNYJ01000022">
    <property type="protein sequence ID" value="TDQ35309.1"/>
    <property type="molecule type" value="Genomic_DNA"/>
</dbReference>
<comment type="caution">
    <text evidence="3">The sequence shown here is derived from an EMBL/GenBank/DDBJ whole genome shotgun (WGS) entry which is preliminary data.</text>
</comment>
<dbReference type="SUPFAM" id="SSF47413">
    <property type="entry name" value="lambda repressor-like DNA-binding domains"/>
    <property type="match status" value="1"/>
</dbReference>
<comment type="similarity">
    <text evidence="1">Belongs to the short-chain fatty acyl-CoA assimilation regulator (ScfR) family.</text>
</comment>
<dbReference type="Proteomes" id="UP000295632">
    <property type="component" value="Unassembled WGS sequence"/>
</dbReference>
<dbReference type="InterPro" id="IPR052345">
    <property type="entry name" value="Rad_response_metalloprotease"/>
</dbReference>
<dbReference type="PANTHER" id="PTHR43236">
    <property type="entry name" value="ANTITOXIN HIGA1"/>
    <property type="match status" value="1"/>
</dbReference>
<feature type="domain" description="HTH cro/C1-type" evidence="2">
    <location>
        <begin position="21"/>
        <end position="75"/>
    </location>
</feature>
<dbReference type="AlphaFoldDB" id="A0A4R6TQS8"/>
<sequence>MIDEKVYDCEADFIIPPGETLLETIEELDITQVELAKRTGRPVKTINEIIKGKTKITPDTALQFERVLGVPASLWNNLEKDYRELLAKEEDKKNLKNSVDFLDEFPIKEMIRNGWIKHKENDFNQVEELFEFFGVASVTSWESFWEPQVSFRKSTALKADKYAVIAYLRKAEIEAHKIDCSPYKSGDFRKIIEQIRGLTKEKNPDIFIPKIVESCASAGVAVVFLPELKGTRLSGATKWLNKDKAMIVLSARHKTNDHLWFTFFHEAGHVLLHNKKSTFVEGNANYEDDENEQEANKFSADILIPEDKYDKFTNSNTTLSAEKVTKFADQIGIHPGIVVGRLQRDKILPYSHLNKLKERYEWKK</sequence>
<dbReference type="NCBIfam" id="TIGR02607">
    <property type="entry name" value="antidote_HigA"/>
    <property type="match status" value="1"/>
</dbReference>
<name>A0A4R6TQS8_9BACI</name>
<organism evidence="3 4">
    <name type="scientific">Aureibacillus halotolerans</name>
    <dbReference type="NCBI Taxonomy" id="1508390"/>
    <lineage>
        <taxon>Bacteria</taxon>
        <taxon>Bacillati</taxon>
        <taxon>Bacillota</taxon>
        <taxon>Bacilli</taxon>
        <taxon>Bacillales</taxon>
        <taxon>Bacillaceae</taxon>
        <taxon>Aureibacillus</taxon>
    </lineage>
</organism>
<proteinExistence type="inferred from homology"/>
<dbReference type="PROSITE" id="PS50943">
    <property type="entry name" value="HTH_CROC1"/>
    <property type="match status" value="1"/>
</dbReference>
<gene>
    <name evidence="3" type="ORF">EV213_12296</name>
</gene>
<evidence type="ECO:0000313" key="3">
    <source>
        <dbReference type="EMBL" id="TDQ35309.1"/>
    </source>
</evidence>
<dbReference type="GO" id="GO:0003677">
    <property type="term" value="F:DNA binding"/>
    <property type="evidence" value="ECO:0007669"/>
    <property type="project" value="InterPro"/>
</dbReference>
<dbReference type="CDD" id="cd00093">
    <property type="entry name" value="HTH_XRE"/>
    <property type="match status" value="1"/>
</dbReference>